<accession>A0ACC2CYX4</accession>
<dbReference type="Proteomes" id="UP001162992">
    <property type="component" value="Chromosome 8"/>
</dbReference>
<evidence type="ECO:0000313" key="1">
    <source>
        <dbReference type="EMBL" id="KAJ7547103.1"/>
    </source>
</evidence>
<comment type="caution">
    <text evidence="1">The sequence shown here is derived from an EMBL/GenBank/DDBJ whole genome shotgun (WGS) entry which is preliminary data.</text>
</comment>
<proteinExistence type="predicted"/>
<sequence>MATIEFSEDNAVDTVIPIFRLKPEQTHDNMLEKIISHYGNWDEAEEFIISANLRSLDHTYGASIAHFKKGTHIPTAVQLPHFTPMMKALEESSDIEIIEVEVIPGVSKTGEAPKLCKGDILHMGLLSTEPESQQNLVDTLQKTLIQQIQSAEGLESITVHRSRDGNKVIVIGLWTDAASAQAAAVSPGWQQADEFLGPLVKSKEFKIFEVVLVR</sequence>
<keyword evidence="2" id="KW-1185">Reference proteome</keyword>
<protein>
    <submittedName>
        <fullName evidence="1">Uncharacterized protein</fullName>
    </submittedName>
</protein>
<reference evidence="2" key="1">
    <citation type="journal article" date="2024" name="Proc. Natl. Acad. Sci. U.S.A.">
        <title>Extraordinary preservation of gene collinearity over three hundred million years revealed in homosporous lycophytes.</title>
        <authorList>
            <person name="Li C."/>
            <person name="Wickell D."/>
            <person name="Kuo L.Y."/>
            <person name="Chen X."/>
            <person name="Nie B."/>
            <person name="Liao X."/>
            <person name="Peng D."/>
            <person name="Ji J."/>
            <person name="Jenkins J."/>
            <person name="Williams M."/>
            <person name="Shu S."/>
            <person name="Plott C."/>
            <person name="Barry K."/>
            <person name="Rajasekar S."/>
            <person name="Grimwood J."/>
            <person name="Han X."/>
            <person name="Sun S."/>
            <person name="Hou Z."/>
            <person name="He W."/>
            <person name="Dai G."/>
            <person name="Sun C."/>
            <person name="Schmutz J."/>
            <person name="Leebens-Mack J.H."/>
            <person name="Li F.W."/>
            <person name="Wang L."/>
        </authorList>
    </citation>
    <scope>NUCLEOTIDE SEQUENCE [LARGE SCALE GENOMIC DNA]</scope>
    <source>
        <strain evidence="2">cv. PW_Plant_1</strain>
    </source>
</reference>
<dbReference type="EMBL" id="CM055099">
    <property type="protein sequence ID" value="KAJ7547103.1"/>
    <property type="molecule type" value="Genomic_DNA"/>
</dbReference>
<name>A0ACC2CYX4_DIPCM</name>
<organism evidence="1 2">
    <name type="scientific">Diphasiastrum complanatum</name>
    <name type="common">Issler's clubmoss</name>
    <name type="synonym">Lycopodium complanatum</name>
    <dbReference type="NCBI Taxonomy" id="34168"/>
    <lineage>
        <taxon>Eukaryota</taxon>
        <taxon>Viridiplantae</taxon>
        <taxon>Streptophyta</taxon>
        <taxon>Embryophyta</taxon>
        <taxon>Tracheophyta</taxon>
        <taxon>Lycopodiopsida</taxon>
        <taxon>Lycopodiales</taxon>
        <taxon>Lycopodiaceae</taxon>
        <taxon>Lycopodioideae</taxon>
        <taxon>Diphasiastrum</taxon>
    </lineage>
</organism>
<evidence type="ECO:0000313" key="2">
    <source>
        <dbReference type="Proteomes" id="UP001162992"/>
    </source>
</evidence>
<gene>
    <name evidence="1" type="ORF">O6H91_08G069400</name>
</gene>